<keyword evidence="2" id="KW-1185">Reference proteome</keyword>
<sequence length="66" mass="6727">MGSDSPPEPVLPTPHSAAGRDGLAALLARPARAVVALDFDGTLAPIVPDPEQARAHPRAAALLARL</sequence>
<reference evidence="1 2" key="1">
    <citation type="journal article" date="2016" name="Front. Microbiol.">
        <title>Comparative Genomics Analysis of Streptomyces Species Reveals Their Adaptation to the Marine Environment and Their Diversity at the Genomic Level.</title>
        <authorList>
            <person name="Tian X."/>
            <person name="Zhang Z."/>
            <person name="Yang T."/>
            <person name="Chen M."/>
            <person name="Li J."/>
            <person name="Chen F."/>
            <person name="Yang J."/>
            <person name="Li W."/>
            <person name="Zhang B."/>
            <person name="Zhang Z."/>
            <person name="Wu J."/>
            <person name="Zhang C."/>
            <person name="Long L."/>
            <person name="Xiao J."/>
        </authorList>
    </citation>
    <scope>NUCLEOTIDE SEQUENCE [LARGE SCALE GENOMIC DNA]</scope>
    <source>
        <strain evidence="1 2">SCSIO 02100</strain>
    </source>
</reference>
<dbReference type="STRING" id="1075402.AN216_04950"/>
<dbReference type="Gene3D" id="3.40.50.1000">
    <property type="entry name" value="HAD superfamily/HAD-like"/>
    <property type="match status" value="1"/>
</dbReference>
<accession>A0A1E7KLQ5</accession>
<dbReference type="EMBL" id="LJGU01000108">
    <property type="protein sequence ID" value="OEV04962.1"/>
    <property type="molecule type" value="Genomic_DNA"/>
</dbReference>
<dbReference type="PATRIC" id="fig|1075402.3.peg.3170"/>
<organism evidence="1 2">
    <name type="scientific">Streptomyces oceani</name>
    <dbReference type="NCBI Taxonomy" id="1075402"/>
    <lineage>
        <taxon>Bacteria</taxon>
        <taxon>Bacillati</taxon>
        <taxon>Actinomycetota</taxon>
        <taxon>Actinomycetes</taxon>
        <taxon>Kitasatosporales</taxon>
        <taxon>Streptomycetaceae</taxon>
        <taxon>Streptomyces</taxon>
    </lineage>
</organism>
<dbReference type="Proteomes" id="UP000176101">
    <property type="component" value="Unassembled WGS sequence"/>
</dbReference>
<gene>
    <name evidence="1" type="ORF">AN216_04950</name>
</gene>
<protein>
    <submittedName>
        <fullName evidence="1">Trehalose phosphatase</fullName>
    </submittedName>
</protein>
<dbReference type="InterPro" id="IPR036412">
    <property type="entry name" value="HAD-like_sf"/>
</dbReference>
<comment type="caution">
    <text evidence="1">The sequence shown here is derived from an EMBL/GenBank/DDBJ whole genome shotgun (WGS) entry which is preliminary data.</text>
</comment>
<name>A0A1E7KLQ5_9ACTN</name>
<feature type="non-terminal residue" evidence="1">
    <location>
        <position position="66"/>
    </location>
</feature>
<evidence type="ECO:0000313" key="1">
    <source>
        <dbReference type="EMBL" id="OEV04962.1"/>
    </source>
</evidence>
<dbReference type="SUPFAM" id="SSF56784">
    <property type="entry name" value="HAD-like"/>
    <property type="match status" value="1"/>
</dbReference>
<dbReference type="InterPro" id="IPR023214">
    <property type="entry name" value="HAD_sf"/>
</dbReference>
<proteinExistence type="predicted"/>
<dbReference type="AlphaFoldDB" id="A0A1E7KLQ5"/>
<evidence type="ECO:0000313" key="2">
    <source>
        <dbReference type="Proteomes" id="UP000176101"/>
    </source>
</evidence>